<reference evidence="1 2" key="1">
    <citation type="submission" date="2016-01" db="EMBL/GenBank/DDBJ databases">
        <authorList>
            <person name="McClelland M."/>
            <person name="Jain A."/>
            <person name="Saraogi P."/>
            <person name="Mendelson R."/>
            <person name="Westerman R."/>
            <person name="SanMiguel P."/>
            <person name="Csonka L."/>
        </authorList>
    </citation>
    <scope>NUCLEOTIDE SEQUENCE [LARGE SCALE GENOMIC DNA]</scope>
    <source>
        <strain evidence="1 2">R-53146</strain>
    </source>
</reference>
<keyword evidence="2" id="KW-1185">Reference proteome</keyword>
<dbReference type="InterPro" id="IPR029083">
    <property type="entry name" value="Imm32"/>
</dbReference>
<gene>
    <name evidence="1" type="ORF">Ga0061079_105136</name>
</gene>
<proteinExistence type="predicted"/>
<sequence>MKTNKNIKITGNLDILVIHNEDEFEGEISKWDEVLIHGDPEGLKSLGELLIKISKLNQEKIEDKYLPIGERVHFTLRPGLELSKNSNEVTVGRLDSKGTGKFYNNFIPKDISDATNL</sequence>
<dbReference type="RefSeq" id="WP_245630741.1">
    <property type="nucleotide sequence ID" value="NZ_FCOR01000005.1"/>
</dbReference>
<dbReference type="AlphaFoldDB" id="A0A0X3APW9"/>
<organism evidence="1 2">
    <name type="scientific">Apibacter mensalis</name>
    <dbReference type="NCBI Taxonomy" id="1586267"/>
    <lineage>
        <taxon>Bacteria</taxon>
        <taxon>Pseudomonadati</taxon>
        <taxon>Bacteroidota</taxon>
        <taxon>Flavobacteriia</taxon>
        <taxon>Flavobacteriales</taxon>
        <taxon>Weeksellaceae</taxon>
        <taxon>Apibacter</taxon>
    </lineage>
</organism>
<accession>A0A0X3APW9</accession>
<dbReference type="EMBL" id="FCOR01000005">
    <property type="protein sequence ID" value="CVK16177.1"/>
    <property type="molecule type" value="Genomic_DNA"/>
</dbReference>
<evidence type="ECO:0000313" key="1">
    <source>
        <dbReference type="EMBL" id="CVK16177.1"/>
    </source>
</evidence>
<dbReference type="STRING" id="1586267.GCA_001418685_01022"/>
<protein>
    <submittedName>
        <fullName evidence="1">Uncharacterized protein</fullName>
    </submittedName>
</protein>
<evidence type="ECO:0000313" key="2">
    <source>
        <dbReference type="Proteomes" id="UP000182761"/>
    </source>
</evidence>
<dbReference type="Proteomes" id="UP000182761">
    <property type="component" value="Unassembled WGS sequence"/>
</dbReference>
<dbReference type="Pfam" id="PF15566">
    <property type="entry name" value="Imm32"/>
    <property type="match status" value="1"/>
</dbReference>
<name>A0A0X3APW9_9FLAO</name>